<dbReference type="GeneID" id="303493282"/>
<evidence type="ECO:0000259" key="2">
    <source>
        <dbReference type="Pfam" id="PF01337"/>
    </source>
</evidence>
<dbReference type="STRING" id="1349762.GCA_001592245_05475"/>
<sequence>MMTDIFGLGDALAAREERGAGDGWQRAQQQAQNLYDNVLTMPQRQELTHKLPPANAPVAMPAGAGWADGTSEGAMNLFKTVRPNIVQSIRAFRVPELAQAAADLGQHFLYANCAHCASKAEVLETIATSFIFPKHFGKNFDALADCLTDLIYKAGPQPGFVIVLEGLPIAQKFDKEGREVLLDVFRDAAEFWGERKVQFRVFYSFA</sequence>
<dbReference type="Proteomes" id="UP000325743">
    <property type="component" value="Chromosome 2"/>
</dbReference>
<dbReference type="Proteomes" id="UP000623307">
    <property type="component" value="Chromosome 2"/>
</dbReference>
<evidence type="ECO:0000313" key="3">
    <source>
        <dbReference type="EMBL" id="QBY54252.1"/>
    </source>
</evidence>
<dbReference type="InterPro" id="IPR000468">
    <property type="entry name" value="Barstar"/>
</dbReference>
<reference evidence="4 8" key="2">
    <citation type="submission" date="2018-09" db="EMBL/GenBank/DDBJ databases">
        <title>Complete genome sequence of Cupriavidus oxalaticus T2, a bacterium capable of phenol tolerance and degradation.</title>
        <authorList>
            <person name="Yan J."/>
        </authorList>
    </citation>
    <scope>NUCLEOTIDE SEQUENCE [LARGE SCALE GENOMIC DNA]</scope>
    <source>
        <strain evidence="4 8">T2</strain>
    </source>
</reference>
<name>A0A375G7H3_9BURK</name>
<dbReference type="CDD" id="cd05141">
    <property type="entry name" value="Barstar_evA4336-like"/>
    <property type="match status" value="1"/>
</dbReference>
<dbReference type="AlphaFoldDB" id="A0A375G7H3"/>
<dbReference type="RefSeq" id="WP_029047850.1">
    <property type="nucleotide sequence ID" value="NZ_CP032519.1"/>
</dbReference>
<dbReference type="Proteomes" id="UP000295294">
    <property type="component" value="Chromosome 2"/>
</dbReference>
<comment type="similarity">
    <text evidence="1">Belongs to the barstar family.</text>
</comment>
<reference evidence="5 9" key="4">
    <citation type="submission" date="2021-02" db="EMBL/GenBank/DDBJ databases">
        <title>Complete Genome Sequence of Cupriavidus oxalaticus Strain Ox1, a Soil Oxalate-Degrading Species.</title>
        <authorList>
            <person name="Palmieri F."/>
            <person name="Udriet P."/>
            <person name="Deuasquier M."/>
            <person name="Beaudoing E."/>
            <person name="Johnson S.L."/>
            <person name="Davenport K.W."/>
            <person name="Chain P.S."/>
            <person name="Bindschedler S."/>
            <person name="Junier P."/>
        </authorList>
    </citation>
    <scope>NUCLEOTIDE SEQUENCE [LARGE SCALE GENOMIC DNA]</scope>
    <source>
        <strain evidence="5 9">Ox1</strain>
    </source>
</reference>
<keyword evidence="9" id="KW-1185">Reference proteome</keyword>
<evidence type="ECO:0000313" key="6">
    <source>
        <dbReference type="EMBL" id="SPC14845.1"/>
    </source>
</evidence>
<accession>A0A375G7H3</accession>
<dbReference type="Gene3D" id="3.30.370.10">
    <property type="entry name" value="Barstar-like"/>
    <property type="match status" value="1"/>
</dbReference>
<reference evidence="6" key="1">
    <citation type="submission" date="2018-01" db="EMBL/GenBank/DDBJ databases">
        <authorList>
            <person name="Clerissi C."/>
        </authorList>
    </citation>
    <scope>NUCLEOTIDE SEQUENCE</scope>
    <source>
        <strain evidence="6">Cupriavidus oxalaticus LMG 2235</strain>
    </source>
</reference>
<protein>
    <submittedName>
        <fullName evidence="6">Barstar (Barnase inhibitor)</fullName>
    </submittedName>
    <submittedName>
        <fullName evidence="5">Barstar family protein</fullName>
    </submittedName>
    <submittedName>
        <fullName evidence="3">Ribonuclease inhibitor</fullName>
    </submittedName>
</protein>
<evidence type="ECO:0000313" key="9">
    <source>
        <dbReference type="Proteomes" id="UP000623307"/>
    </source>
</evidence>
<proteinExistence type="inferred from homology"/>
<dbReference type="EMBL" id="CP038635">
    <property type="protein sequence ID" value="QBY54252.1"/>
    <property type="molecule type" value="Genomic_DNA"/>
</dbReference>
<dbReference type="OrthoDB" id="5295683at2"/>
<gene>
    <name evidence="6" type="ORF">CO2235_230048</name>
    <name evidence="4" type="ORF">D2917_27085</name>
    <name evidence="3" type="ORF">E0W60_24840</name>
    <name evidence="5" type="ORF">JTE92_27280</name>
</gene>
<evidence type="ECO:0000313" key="7">
    <source>
        <dbReference type="Proteomes" id="UP000295294"/>
    </source>
</evidence>
<dbReference type="Pfam" id="PF01337">
    <property type="entry name" value="Barstar"/>
    <property type="match status" value="1"/>
</dbReference>
<dbReference type="SUPFAM" id="SSF52038">
    <property type="entry name" value="Barstar-related"/>
    <property type="match status" value="1"/>
</dbReference>
<dbReference type="EMBL" id="CP069812">
    <property type="protein sequence ID" value="QRQ93762.1"/>
    <property type="molecule type" value="Genomic_DNA"/>
</dbReference>
<dbReference type="Proteomes" id="UP000256862">
    <property type="component" value="Chromosome CO2235"/>
</dbReference>
<dbReference type="EMBL" id="OGUS01000124">
    <property type="protein sequence ID" value="SPC14845.1"/>
    <property type="molecule type" value="Genomic_DNA"/>
</dbReference>
<dbReference type="InterPro" id="IPR035905">
    <property type="entry name" value="Barstar-like_sf"/>
</dbReference>
<dbReference type="KEGG" id="cox:E0W60_24840"/>
<evidence type="ECO:0000313" key="4">
    <source>
        <dbReference type="EMBL" id="QEZ47768.1"/>
    </source>
</evidence>
<dbReference type="EMBL" id="CP032519">
    <property type="protein sequence ID" value="QEZ47768.1"/>
    <property type="molecule type" value="Genomic_DNA"/>
</dbReference>
<organism evidence="6">
    <name type="scientific">Cupriavidus oxalaticus</name>
    <dbReference type="NCBI Taxonomy" id="96344"/>
    <lineage>
        <taxon>Bacteria</taxon>
        <taxon>Pseudomonadati</taxon>
        <taxon>Pseudomonadota</taxon>
        <taxon>Betaproteobacteria</taxon>
        <taxon>Burkholderiales</taxon>
        <taxon>Burkholderiaceae</taxon>
        <taxon>Cupriavidus</taxon>
    </lineage>
</organism>
<evidence type="ECO:0000313" key="5">
    <source>
        <dbReference type="EMBL" id="QRQ93762.1"/>
    </source>
</evidence>
<feature type="domain" description="Barstar (barnase inhibitor)" evidence="2">
    <location>
        <begin position="107"/>
        <end position="203"/>
    </location>
</feature>
<reference evidence="3 7" key="3">
    <citation type="submission" date="2019-03" db="EMBL/GenBank/DDBJ databases">
        <title>Efficiently degradation of phenoxyalkanoic acid herbicides by Cupriavidus oxalaticus strain X32.</title>
        <authorList>
            <person name="Sheng X."/>
        </authorList>
    </citation>
    <scope>NUCLEOTIDE SEQUENCE [LARGE SCALE GENOMIC DNA]</scope>
    <source>
        <strain evidence="3 7">X32</strain>
    </source>
</reference>
<evidence type="ECO:0000256" key="1">
    <source>
        <dbReference type="ARBA" id="ARBA00006845"/>
    </source>
</evidence>
<evidence type="ECO:0000313" key="8">
    <source>
        <dbReference type="Proteomes" id="UP000325743"/>
    </source>
</evidence>